<dbReference type="Proteomes" id="UP000693942">
    <property type="component" value="Unassembled WGS sequence"/>
</dbReference>
<accession>A0A8J5Q6B9</accession>
<reference evidence="5" key="1">
    <citation type="submission" date="2021-04" db="EMBL/GenBank/DDBJ databases">
        <title>First draft genome resource for Brassicaceae pathogens Fusarium oxysporum f. sp. raphani and Fusarium oxysporum f. sp. rapae.</title>
        <authorList>
            <person name="Asai S."/>
        </authorList>
    </citation>
    <scope>NUCLEOTIDE SEQUENCE</scope>
    <source>
        <strain evidence="5">Tf1262</strain>
    </source>
</reference>
<dbReference type="InterPro" id="IPR008775">
    <property type="entry name" value="Phytyl_CoA_dOase-like"/>
</dbReference>
<name>A0A8J5Q6B9_FUSOX</name>
<evidence type="ECO:0000313" key="6">
    <source>
        <dbReference type="Proteomes" id="UP000693942"/>
    </source>
</evidence>
<comment type="cofactor">
    <cofactor evidence="1">
        <name>Fe cation</name>
        <dbReference type="ChEBI" id="CHEBI:24875"/>
    </cofactor>
</comment>
<comment type="similarity">
    <text evidence="2">Belongs to the PhyH family.</text>
</comment>
<keyword evidence="4" id="KW-0560">Oxidoreductase</keyword>
<dbReference type="AlphaFoldDB" id="A0A8J5Q6B9"/>
<protein>
    <submittedName>
        <fullName evidence="5">Dioxygenase FUM3</fullName>
    </submittedName>
</protein>
<dbReference type="PANTHER" id="PTHR20883">
    <property type="entry name" value="PHYTANOYL-COA DIOXYGENASE DOMAIN CONTAINING 1"/>
    <property type="match status" value="1"/>
</dbReference>
<dbReference type="GO" id="GO:0051213">
    <property type="term" value="F:dioxygenase activity"/>
    <property type="evidence" value="ECO:0007669"/>
    <property type="project" value="UniProtKB-KW"/>
</dbReference>
<evidence type="ECO:0000256" key="3">
    <source>
        <dbReference type="ARBA" id="ARBA00022964"/>
    </source>
</evidence>
<gene>
    <name evidence="5" type="primary">FUM3</name>
    <name evidence="5" type="ORF">Forpi1262_v002056</name>
</gene>
<dbReference type="Pfam" id="PF05721">
    <property type="entry name" value="PhyH"/>
    <property type="match status" value="1"/>
</dbReference>
<evidence type="ECO:0000256" key="1">
    <source>
        <dbReference type="ARBA" id="ARBA00001962"/>
    </source>
</evidence>
<dbReference type="PANTHER" id="PTHR20883:SF41">
    <property type="entry name" value="IRON_ALPHA-KETOGLUTARATE-DEPENDENT DIOXYGENASE ASQJ"/>
    <property type="match status" value="1"/>
</dbReference>
<dbReference type="Gene3D" id="2.60.120.620">
    <property type="entry name" value="q2cbj1_9rhob like domain"/>
    <property type="match status" value="1"/>
</dbReference>
<sequence>MQTETTTKPVGEQWFPIPPGNPAVRRLHRGAINDPKEVVKIMSEDGAVIIEGFLQPDQVARYNADIAPYLSNLKAGSKYDNEEIQIFHGNNTKRLSNLVSLSKTFREEILDNNLVYEICDEFFREIGDYWLSTAQSMAIGPGNPRQPLHRDQGNWFPTYIMGPDAPEVSISFLVAQTDTTEKNGATLAIPKSHLWPFGLDNPNTGGYDAASVCELKAGDALLIGGKIVHSGGANRTDKFRSVTTIMFCSCALSQEEAFKLILDRELVTTLSERVKKVLGYRTVFPLGAPGINTVNNGDIKDFLGW</sequence>
<keyword evidence="3 5" id="KW-0223">Dioxygenase</keyword>
<proteinExistence type="inferred from homology"/>
<organism evidence="5 6">
    <name type="scientific">Fusarium oxysporum f. sp. raphani</name>
    <dbReference type="NCBI Taxonomy" id="96318"/>
    <lineage>
        <taxon>Eukaryota</taxon>
        <taxon>Fungi</taxon>
        <taxon>Dikarya</taxon>
        <taxon>Ascomycota</taxon>
        <taxon>Pezizomycotina</taxon>
        <taxon>Sordariomycetes</taxon>
        <taxon>Hypocreomycetidae</taxon>
        <taxon>Hypocreales</taxon>
        <taxon>Nectriaceae</taxon>
        <taxon>Fusarium</taxon>
        <taxon>Fusarium oxysporum species complex</taxon>
    </lineage>
</organism>
<evidence type="ECO:0000256" key="4">
    <source>
        <dbReference type="ARBA" id="ARBA00023002"/>
    </source>
</evidence>
<dbReference type="SUPFAM" id="SSF51197">
    <property type="entry name" value="Clavaminate synthase-like"/>
    <property type="match status" value="1"/>
</dbReference>
<comment type="caution">
    <text evidence="5">The sequence shown here is derived from an EMBL/GenBank/DDBJ whole genome shotgun (WGS) entry which is preliminary data.</text>
</comment>
<evidence type="ECO:0000313" key="5">
    <source>
        <dbReference type="EMBL" id="KAG7436094.1"/>
    </source>
</evidence>
<dbReference type="EMBL" id="JAELUR010000002">
    <property type="protein sequence ID" value="KAG7436094.1"/>
    <property type="molecule type" value="Genomic_DNA"/>
</dbReference>
<evidence type="ECO:0000256" key="2">
    <source>
        <dbReference type="ARBA" id="ARBA00005830"/>
    </source>
</evidence>